<dbReference type="PANTHER" id="PTHR19278:SF9">
    <property type="entry name" value="URIDINE 5'-MONOPHOSPHATE SYNTHASE"/>
    <property type="match status" value="1"/>
</dbReference>
<dbReference type="Pfam" id="PF00156">
    <property type="entry name" value="Pribosyltran"/>
    <property type="match status" value="1"/>
</dbReference>
<dbReference type="Gene3D" id="3.40.50.2020">
    <property type="match status" value="1"/>
</dbReference>
<evidence type="ECO:0000313" key="8">
    <source>
        <dbReference type="Proteomes" id="UP000827092"/>
    </source>
</evidence>
<keyword evidence="8" id="KW-1185">Reference proteome</keyword>
<dbReference type="NCBIfam" id="TIGR00336">
    <property type="entry name" value="pyrE"/>
    <property type="match status" value="1"/>
</dbReference>
<feature type="domain" description="Phosphoribosyltransferase" evidence="6">
    <location>
        <begin position="50"/>
        <end position="160"/>
    </location>
</feature>
<evidence type="ECO:0000256" key="3">
    <source>
        <dbReference type="ARBA" id="ARBA00022676"/>
    </source>
</evidence>
<proteinExistence type="inferred from homology"/>
<sequence>MSNLLSDLSNLLSIGVLKVGSFQLKSGNVSPFYIDLRRVMSHPAIFNSMVDAIHAKKQEQAINADVVCGVPYTSVPIAAAYMSRFEIPLIMRRKEAKGYGTNKQVEGVFQKGQTCLVVEDTVVSGTSILETALDLRKVGLVVSDCICVLDRTQGGKANLKKHGITLHSVFDFEDMFSLYCSINTVGDDLKFTVKKYLDENVCSIDNDADTTPCSNGPS</sequence>
<keyword evidence="3" id="KW-0328">Glycosyltransferase</keyword>
<dbReference type="CDD" id="cd06223">
    <property type="entry name" value="PRTases_typeI"/>
    <property type="match status" value="1"/>
</dbReference>
<reference evidence="7 8" key="1">
    <citation type="journal article" date="2022" name="Nat. Ecol. Evol.">
        <title>A masculinizing supergene underlies an exaggerated male reproductive morph in a spider.</title>
        <authorList>
            <person name="Hendrickx F."/>
            <person name="De Corte Z."/>
            <person name="Sonet G."/>
            <person name="Van Belleghem S.M."/>
            <person name="Kostlbacher S."/>
            <person name="Vangestel C."/>
        </authorList>
    </citation>
    <scope>NUCLEOTIDE SEQUENCE [LARGE SCALE GENOMIC DNA]</scope>
    <source>
        <strain evidence="7">W744_W776</strain>
    </source>
</reference>
<comment type="pathway">
    <text evidence="1">Pyrimidine metabolism; UMP biosynthesis via de novo pathway; UMP from orotate: step 1/2.</text>
</comment>
<protein>
    <recommendedName>
        <fullName evidence="2">orotate phosphoribosyltransferase</fullName>
        <ecNumber evidence="2">2.4.2.10</ecNumber>
    </recommendedName>
</protein>
<evidence type="ECO:0000256" key="2">
    <source>
        <dbReference type="ARBA" id="ARBA00011971"/>
    </source>
</evidence>
<dbReference type="PANTHER" id="PTHR19278">
    <property type="entry name" value="OROTATE PHOSPHORIBOSYLTRANSFERASE"/>
    <property type="match status" value="1"/>
</dbReference>
<dbReference type="GO" id="GO:0004588">
    <property type="term" value="F:orotate phosphoribosyltransferase activity"/>
    <property type="evidence" value="ECO:0007669"/>
    <property type="project" value="UniProtKB-EC"/>
</dbReference>
<evidence type="ECO:0000256" key="5">
    <source>
        <dbReference type="ARBA" id="ARBA00022975"/>
    </source>
</evidence>
<evidence type="ECO:0000259" key="6">
    <source>
        <dbReference type="Pfam" id="PF00156"/>
    </source>
</evidence>
<dbReference type="InterPro" id="IPR023031">
    <property type="entry name" value="OPRT"/>
</dbReference>
<evidence type="ECO:0000256" key="4">
    <source>
        <dbReference type="ARBA" id="ARBA00022679"/>
    </source>
</evidence>
<comment type="caution">
    <text evidence="7">The sequence shown here is derived from an EMBL/GenBank/DDBJ whole genome shotgun (WGS) entry which is preliminary data.</text>
</comment>
<dbReference type="GO" id="GO:0004590">
    <property type="term" value="F:orotidine-5'-phosphate decarboxylase activity"/>
    <property type="evidence" value="ECO:0007669"/>
    <property type="project" value="TreeGrafter"/>
</dbReference>
<name>A0AAV6TYS9_9ARAC</name>
<dbReference type="EC" id="2.4.2.10" evidence="2"/>
<dbReference type="InterPro" id="IPR029057">
    <property type="entry name" value="PRTase-like"/>
</dbReference>
<dbReference type="EMBL" id="JAFNEN010000839">
    <property type="protein sequence ID" value="KAG8176939.1"/>
    <property type="molecule type" value="Genomic_DNA"/>
</dbReference>
<keyword evidence="4" id="KW-0808">Transferase</keyword>
<gene>
    <name evidence="7" type="ORF">JTE90_020995</name>
</gene>
<evidence type="ECO:0000256" key="1">
    <source>
        <dbReference type="ARBA" id="ARBA00004889"/>
    </source>
</evidence>
<dbReference type="SUPFAM" id="SSF53271">
    <property type="entry name" value="PRTase-like"/>
    <property type="match status" value="1"/>
</dbReference>
<dbReference type="HAMAP" id="MF_01208">
    <property type="entry name" value="PyrE"/>
    <property type="match status" value="1"/>
</dbReference>
<dbReference type="InterPro" id="IPR000836">
    <property type="entry name" value="PRTase_dom"/>
</dbReference>
<accession>A0AAV6TYS9</accession>
<dbReference type="GO" id="GO:0019856">
    <property type="term" value="P:pyrimidine nucleobase biosynthetic process"/>
    <property type="evidence" value="ECO:0007669"/>
    <property type="project" value="TreeGrafter"/>
</dbReference>
<evidence type="ECO:0000313" key="7">
    <source>
        <dbReference type="EMBL" id="KAG8176939.1"/>
    </source>
</evidence>
<dbReference type="GO" id="GO:0006222">
    <property type="term" value="P:UMP biosynthetic process"/>
    <property type="evidence" value="ECO:0007669"/>
    <property type="project" value="TreeGrafter"/>
</dbReference>
<dbReference type="InterPro" id="IPR004467">
    <property type="entry name" value="Or_phspho_trans_dom"/>
</dbReference>
<dbReference type="AlphaFoldDB" id="A0AAV6TYS9"/>
<dbReference type="Proteomes" id="UP000827092">
    <property type="component" value="Unassembled WGS sequence"/>
</dbReference>
<keyword evidence="5" id="KW-0665">Pyrimidine biosynthesis</keyword>
<organism evidence="7 8">
    <name type="scientific">Oedothorax gibbosus</name>
    <dbReference type="NCBI Taxonomy" id="931172"/>
    <lineage>
        <taxon>Eukaryota</taxon>
        <taxon>Metazoa</taxon>
        <taxon>Ecdysozoa</taxon>
        <taxon>Arthropoda</taxon>
        <taxon>Chelicerata</taxon>
        <taxon>Arachnida</taxon>
        <taxon>Araneae</taxon>
        <taxon>Araneomorphae</taxon>
        <taxon>Entelegynae</taxon>
        <taxon>Araneoidea</taxon>
        <taxon>Linyphiidae</taxon>
        <taxon>Erigoninae</taxon>
        <taxon>Oedothorax</taxon>
    </lineage>
</organism>